<proteinExistence type="predicted"/>
<reference evidence="1 2" key="1">
    <citation type="submission" date="2014-04" db="EMBL/GenBank/DDBJ databases">
        <authorList>
            <consortium name="DOE Joint Genome Institute"/>
            <person name="Kuo A."/>
            <person name="Tarkka M."/>
            <person name="Buscot F."/>
            <person name="Kohler A."/>
            <person name="Nagy L.G."/>
            <person name="Floudas D."/>
            <person name="Copeland A."/>
            <person name="Barry K.W."/>
            <person name="Cichocki N."/>
            <person name="Veneault-Fourrey C."/>
            <person name="LaButti K."/>
            <person name="Lindquist E.A."/>
            <person name="Lipzen A."/>
            <person name="Lundell T."/>
            <person name="Morin E."/>
            <person name="Murat C."/>
            <person name="Sun H."/>
            <person name="Tunlid A."/>
            <person name="Henrissat B."/>
            <person name="Grigoriev I.V."/>
            <person name="Hibbett D.S."/>
            <person name="Martin F."/>
            <person name="Nordberg H.P."/>
            <person name="Cantor M.N."/>
            <person name="Hua S.X."/>
        </authorList>
    </citation>
    <scope>NUCLEOTIDE SEQUENCE [LARGE SCALE GENOMIC DNA]</scope>
    <source>
        <strain evidence="1 2">F 1598</strain>
    </source>
</reference>
<keyword evidence="2" id="KW-1185">Reference proteome</keyword>
<organism evidence="1 2">
    <name type="scientific">Piloderma croceum (strain F 1598)</name>
    <dbReference type="NCBI Taxonomy" id="765440"/>
    <lineage>
        <taxon>Eukaryota</taxon>
        <taxon>Fungi</taxon>
        <taxon>Dikarya</taxon>
        <taxon>Basidiomycota</taxon>
        <taxon>Agaricomycotina</taxon>
        <taxon>Agaricomycetes</taxon>
        <taxon>Agaricomycetidae</taxon>
        <taxon>Atheliales</taxon>
        <taxon>Atheliaceae</taxon>
        <taxon>Piloderma</taxon>
    </lineage>
</organism>
<dbReference type="HOGENOM" id="CLU_2904966_0_0_1"/>
<sequence length="62" mass="7151">MLTFQLFIIGLDWQKQKRLALSIGLTLVSGVLKRTYSFWNVMDSSLEALTPLINASYEQQSW</sequence>
<dbReference type="EMBL" id="KN832994">
    <property type="protein sequence ID" value="KIM82474.1"/>
    <property type="molecule type" value="Genomic_DNA"/>
</dbReference>
<protein>
    <submittedName>
        <fullName evidence="1">Uncharacterized protein</fullName>
    </submittedName>
</protein>
<gene>
    <name evidence="1" type="ORF">PILCRDRAFT_820333</name>
</gene>
<evidence type="ECO:0000313" key="1">
    <source>
        <dbReference type="EMBL" id="KIM82474.1"/>
    </source>
</evidence>
<dbReference type="Proteomes" id="UP000054166">
    <property type="component" value="Unassembled WGS sequence"/>
</dbReference>
<accession>A0A0C3FRT9</accession>
<name>A0A0C3FRT9_PILCF</name>
<reference evidence="2" key="2">
    <citation type="submission" date="2015-01" db="EMBL/GenBank/DDBJ databases">
        <title>Evolutionary Origins and Diversification of the Mycorrhizal Mutualists.</title>
        <authorList>
            <consortium name="DOE Joint Genome Institute"/>
            <consortium name="Mycorrhizal Genomics Consortium"/>
            <person name="Kohler A."/>
            <person name="Kuo A."/>
            <person name="Nagy L.G."/>
            <person name="Floudas D."/>
            <person name="Copeland A."/>
            <person name="Barry K.W."/>
            <person name="Cichocki N."/>
            <person name="Veneault-Fourrey C."/>
            <person name="LaButti K."/>
            <person name="Lindquist E.A."/>
            <person name="Lipzen A."/>
            <person name="Lundell T."/>
            <person name="Morin E."/>
            <person name="Murat C."/>
            <person name="Riley R."/>
            <person name="Ohm R."/>
            <person name="Sun H."/>
            <person name="Tunlid A."/>
            <person name="Henrissat B."/>
            <person name="Grigoriev I.V."/>
            <person name="Hibbett D.S."/>
            <person name="Martin F."/>
        </authorList>
    </citation>
    <scope>NUCLEOTIDE SEQUENCE [LARGE SCALE GENOMIC DNA]</scope>
    <source>
        <strain evidence="2">F 1598</strain>
    </source>
</reference>
<dbReference type="InParanoid" id="A0A0C3FRT9"/>
<dbReference type="AlphaFoldDB" id="A0A0C3FRT9"/>
<evidence type="ECO:0000313" key="2">
    <source>
        <dbReference type="Proteomes" id="UP000054166"/>
    </source>
</evidence>